<feature type="domain" description="JmjN" evidence="1">
    <location>
        <begin position="6"/>
        <end position="47"/>
    </location>
</feature>
<evidence type="ECO:0000259" key="2">
    <source>
        <dbReference type="PROSITE" id="PS51184"/>
    </source>
</evidence>
<evidence type="ECO:0000259" key="1">
    <source>
        <dbReference type="PROSITE" id="PS51183"/>
    </source>
</evidence>
<dbReference type="GO" id="GO:0051864">
    <property type="term" value="F:histone H3K36 demethylase activity"/>
    <property type="evidence" value="ECO:0007669"/>
    <property type="project" value="TreeGrafter"/>
</dbReference>
<dbReference type="EMBL" id="MPUH01000173">
    <property type="protein sequence ID" value="OMJ87601.1"/>
    <property type="molecule type" value="Genomic_DNA"/>
</dbReference>
<dbReference type="SMART" id="SM00558">
    <property type="entry name" value="JmjC"/>
    <property type="match status" value="1"/>
</dbReference>
<proteinExistence type="predicted"/>
<dbReference type="PANTHER" id="PTHR10694">
    <property type="entry name" value="LYSINE-SPECIFIC DEMETHYLASE"/>
    <property type="match status" value="1"/>
</dbReference>
<dbReference type="GO" id="GO:0032454">
    <property type="term" value="F:histone H3K9 demethylase activity"/>
    <property type="evidence" value="ECO:0007669"/>
    <property type="project" value="TreeGrafter"/>
</dbReference>
<protein>
    <recommendedName>
        <fullName evidence="5">JmjC domain-containing protein</fullName>
    </recommendedName>
</protein>
<keyword evidence="4" id="KW-1185">Reference proteome</keyword>
<dbReference type="SUPFAM" id="SSF51197">
    <property type="entry name" value="Clavaminate synthase-like"/>
    <property type="match status" value="1"/>
</dbReference>
<evidence type="ECO:0000313" key="3">
    <source>
        <dbReference type="EMBL" id="OMJ87601.1"/>
    </source>
</evidence>
<dbReference type="PROSITE" id="PS51183">
    <property type="entry name" value="JMJN"/>
    <property type="match status" value="1"/>
</dbReference>
<dbReference type="Pfam" id="PF02373">
    <property type="entry name" value="JmjC"/>
    <property type="match status" value="1"/>
</dbReference>
<dbReference type="OrthoDB" id="9547406at2759"/>
<sequence length="327" mass="38470">MSNIECPVFHPTIEEFENFEAYMVKIESQSKGYGMAKVIPPARWKARRKGYKDINPTITHPVRQIVSGLAGIYQVILISERKMEYNVYKKYAKKRDLSSELTIEEIERKFWKNIRYDPAVYGADSDTISLFDKNTEWNLSELSNVLEDGLKPLKLNGINTPFLYLGSWKSMFCWHKEDLDLYSINFLHFGKPKIWYCMPDSENDKFERFCRFHFREEYAQCKEFLRHKMTQISPTVLKAAGIKYHRTVHNPGEFMVIFSGCYHMGFNVGFNCAEAVNFATENWIETGEKVRKCVCDSDCARIDMEEFKQRLKENRSEGNPHKRIKYA</sequence>
<name>A0A1R2CF08_9CILI</name>
<dbReference type="GO" id="GO:0000785">
    <property type="term" value="C:chromatin"/>
    <property type="evidence" value="ECO:0007669"/>
    <property type="project" value="TreeGrafter"/>
</dbReference>
<accession>A0A1R2CF08</accession>
<dbReference type="GO" id="GO:0010468">
    <property type="term" value="P:regulation of gene expression"/>
    <property type="evidence" value="ECO:0007669"/>
    <property type="project" value="TreeGrafter"/>
</dbReference>
<dbReference type="InterPro" id="IPR003347">
    <property type="entry name" value="JmjC_dom"/>
</dbReference>
<dbReference type="Pfam" id="PF02375">
    <property type="entry name" value="JmjN"/>
    <property type="match status" value="1"/>
</dbReference>
<comment type="caution">
    <text evidence="3">The sequence shown here is derived from an EMBL/GenBank/DDBJ whole genome shotgun (WGS) entry which is preliminary data.</text>
</comment>
<evidence type="ECO:0008006" key="5">
    <source>
        <dbReference type="Google" id="ProtNLM"/>
    </source>
</evidence>
<organism evidence="3 4">
    <name type="scientific">Stentor coeruleus</name>
    <dbReference type="NCBI Taxonomy" id="5963"/>
    <lineage>
        <taxon>Eukaryota</taxon>
        <taxon>Sar</taxon>
        <taxon>Alveolata</taxon>
        <taxon>Ciliophora</taxon>
        <taxon>Postciliodesmatophora</taxon>
        <taxon>Heterotrichea</taxon>
        <taxon>Heterotrichida</taxon>
        <taxon>Stentoridae</taxon>
        <taxon>Stentor</taxon>
    </lineage>
</organism>
<dbReference type="SMART" id="SM00545">
    <property type="entry name" value="JmjN"/>
    <property type="match status" value="1"/>
</dbReference>
<feature type="domain" description="JmjC" evidence="2">
    <location>
        <begin position="120"/>
        <end position="295"/>
    </location>
</feature>
<evidence type="ECO:0000313" key="4">
    <source>
        <dbReference type="Proteomes" id="UP000187209"/>
    </source>
</evidence>
<dbReference type="AlphaFoldDB" id="A0A1R2CF08"/>
<dbReference type="Gene3D" id="2.60.120.650">
    <property type="entry name" value="Cupin"/>
    <property type="match status" value="1"/>
</dbReference>
<reference evidence="3 4" key="1">
    <citation type="submission" date="2016-11" db="EMBL/GenBank/DDBJ databases">
        <title>The macronuclear genome of Stentor coeruleus: a giant cell with tiny introns.</title>
        <authorList>
            <person name="Slabodnick M."/>
            <person name="Ruby J.G."/>
            <person name="Reiff S.B."/>
            <person name="Swart E.C."/>
            <person name="Gosai S."/>
            <person name="Prabakaran S."/>
            <person name="Witkowska E."/>
            <person name="Larue G.E."/>
            <person name="Fisher S."/>
            <person name="Freeman R.M."/>
            <person name="Gunawardena J."/>
            <person name="Chu W."/>
            <person name="Stover N.A."/>
            <person name="Gregory B.D."/>
            <person name="Nowacki M."/>
            <person name="Derisi J."/>
            <person name="Roy S.W."/>
            <person name="Marshall W.F."/>
            <person name="Sood P."/>
        </authorList>
    </citation>
    <scope>NUCLEOTIDE SEQUENCE [LARGE SCALE GENOMIC DNA]</scope>
    <source>
        <strain evidence="3">WM001</strain>
    </source>
</reference>
<dbReference type="PROSITE" id="PS51184">
    <property type="entry name" value="JMJC"/>
    <property type="match status" value="1"/>
</dbReference>
<dbReference type="Proteomes" id="UP000187209">
    <property type="component" value="Unassembled WGS sequence"/>
</dbReference>
<dbReference type="InterPro" id="IPR003349">
    <property type="entry name" value="JmjN"/>
</dbReference>
<dbReference type="PANTHER" id="PTHR10694:SF7">
    <property type="entry name" value="[HISTONE H3]-TRIMETHYL-L-LYSINE(9) DEMETHYLASE"/>
    <property type="match status" value="1"/>
</dbReference>
<dbReference type="GO" id="GO:0005634">
    <property type="term" value="C:nucleus"/>
    <property type="evidence" value="ECO:0007669"/>
    <property type="project" value="TreeGrafter"/>
</dbReference>
<gene>
    <name evidence="3" type="ORF">SteCoe_10694</name>
</gene>